<evidence type="ECO:0000256" key="9">
    <source>
        <dbReference type="HAMAP-Rule" id="MF_01658"/>
    </source>
</evidence>
<evidence type="ECO:0000256" key="5">
    <source>
        <dbReference type="ARBA" id="ARBA00023002"/>
    </source>
</evidence>
<dbReference type="HAMAP" id="MF_01658">
    <property type="entry name" value="COQ7"/>
    <property type="match status" value="1"/>
</dbReference>
<comment type="catalytic activity">
    <reaction evidence="9">
        <text>a 5-methoxy-2-methyl-3-(all-trans-polyprenyl)benzene-1,4-diol + AH2 + O2 = a 3-demethylubiquinol + A + H2O</text>
        <dbReference type="Rhea" id="RHEA:50908"/>
        <dbReference type="Rhea" id="RHEA-COMP:10859"/>
        <dbReference type="Rhea" id="RHEA-COMP:10914"/>
        <dbReference type="ChEBI" id="CHEBI:13193"/>
        <dbReference type="ChEBI" id="CHEBI:15377"/>
        <dbReference type="ChEBI" id="CHEBI:15379"/>
        <dbReference type="ChEBI" id="CHEBI:17499"/>
        <dbReference type="ChEBI" id="CHEBI:84167"/>
        <dbReference type="ChEBI" id="CHEBI:84422"/>
        <dbReference type="EC" id="1.14.99.60"/>
    </reaction>
</comment>
<comment type="similarity">
    <text evidence="9">Belongs to the COQ7 family.</text>
</comment>
<keyword evidence="11" id="KW-1185">Reference proteome</keyword>
<dbReference type="Pfam" id="PF03232">
    <property type="entry name" value="COQ7"/>
    <property type="match status" value="1"/>
</dbReference>
<dbReference type="EC" id="1.14.99.60" evidence="9"/>
<dbReference type="GO" id="GO:0008682">
    <property type="term" value="F:3-demethoxyubiquinol 3-hydroxylase activity"/>
    <property type="evidence" value="ECO:0007669"/>
    <property type="project" value="UniProtKB-EC"/>
</dbReference>
<dbReference type="SUPFAM" id="SSF47240">
    <property type="entry name" value="Ferritin-like"/>
    <property type="match status" value="1"/>
</dbReference>
<dbReference type="Proteomes" id="UP000324194">
    <property type="component" value="Chromosome 1"/>
</dbReference>
<keyword evidence="8 9" id="KW-0472">Membrane</keyword>
<feature type="binding site" evidence="9">
    <location>
        <position position="64"/>
    </location>
    <ligand>
        <name>Fe cation</name>
        <dbReference type="ChEBI" id="CHEBI:24875"/>
        <label>1</label>
    </ligand>
</feature>
<evidence type="ECO:0000256" key="4">
    <source>
        <dbReference type="ARBA" id="ARBA00022723"/>
    </source>
</evidence>
<dbReference type="Gene3D" id="1.20.1260.10">
    <property type="match status" value="1"/>
</dbReference>
<feature type="binding site" evidence="9">
    <location>
        <position position="94"/>
    </location>
    <ligand>
        <name>Fe cation</name>
        <dbReference type="ChEBI" id="CHEBI:24875"/>
        <label>1</label>
    </ligand>
</feature>
<keyword evidence="4 9" id="KW-0479">Metal-binding</keyword>
<dbReference type="PANTHER" id="PTHR11237">
    <property type="entry name" value="COENZYME Q10 BIOSYNTHESIS PROTEIN 7"/>
    <property type="match status" value="1"/>
</dbReference>
<feature type="binding site" evidence="9">
    <location>
        <position position="178"/>
    </location>
    <ligand>
        <name>Fe cation</name>
        <dbReference type="ChEBI" id="CHEBI:24875"/>
        <label>1</label>
    </ligand>
</feature>
<keyword evidence="5 9" id="KW-0560">Oxidoreductase</keyword>
<comment type="function">
    <text evidence="9">Catalyzes the hydroxylation of 2-nonaprenyl-3-methyl-6-methoxy-1,4-benzoquinol during ubiquinone biosynthesis.</text>
</comment>
<evidence type="ECO:0000256" key="7">
    <source>
        <dbReference type="ARBA" id="ARBA00023033"/>
    </source>
</evidence>
<evidence type="ECO:0000256" key="8">
    <source>
        <dbReference type="ARBA" id="ARBA00023136"/>
    </source>
</evidence>
<dbReference type="KEGG" id="asip:AQUSIP_00210"/>
<evidence type="ECO:0000256" key="6">
    <source>
        <dbReference type="ARBA" id="ARBA00023004"/>
    </source>
</evidence>
<comment type="subcellular location">
    <subcellularLocation>
        <location evidence="9">Cell membrane</location>
        <topology evidence="9">Peripheral membrane protein</topology>
    </subcellularLocation>
</comment>
<dbReference type="OrthoDB" id="5192789at2"/>
<name>A0A5E4PCY2_9COXI</name>
<proteinExistence type="inferred from homology"/>
<dbReference type="CDD" id="cd01042">
    <property type="entry name" value="DMQH"/>
    <property type="match status" value="1"/>
</dbReference>
<gene>
    <name evidence="9 10" type="primary">coq7</name>
    <name evidence="10" type="ORF">AQUSIP_00210</name>
</gene>
<dbReference type="GO" id="GO:0005886">
    <property type="term" value="C:plasma membrane"/>
    <property type="evidence" value="ECO:0007669"/>
    <property type="project" value="UniProtKB-SubCell"/>
</dbReference>
<dbReference type="InterPro" id="IPR047809">
    <property type="entry name" value="COQ7_proteobact"/>
</dbReference>
<comment type="cofactor">
    <cofactor evidence="9">
        <name>Fe cation</name>
        <dbReference type="ChEBI" id="CHEBI:24875"/>
    </cofactor>
    <text evidence="9">Binds 2 iron ions per subunit.</text>
</comment>
<dbReference type="PANTHER" id="PTHR11237:SF4">
    <property type="entry name" value="5-DEMETHOXYUBIQUINONE HYDROXYLASE, MITOCHONDRIAL"/>
    <property type="match status" value="1"/>
</dbReference>
<accession>A0A5E4PCY2</accession>
<dbReference type="RefSeq" id="WP_148337444.1">
    <property type="nucleotide sequence ID" value="NZ_LR699119.1"/>
</dbReference>
<evidence type="ECO:0000313" key="10">
    <source>
        <dbReference type="EMBL" id="VVC74749.1"/>
    </source>
</evidence>
<dbReference type="EMBL" id="LR699119">
    <property type="protein sequence ID" value="VVC74749.1"/>
    <property type="molecule type" value="Genomic_DNA"/>
</dbReference>
<evidence type="ECO:0000256" key="1">
    <source>
        <dbReference type="ARBA" id="ARBA00004749"/>
    </source>
</evidence>
<feature type="binding site" evidence="9">
    <location>
        <position position="178"/>
    </location>
    <ligand>
        <name>Fe cation</name>
        <dbReference type="ChEBI" id="CHEBI:24875"/>
        <label>2</label>
    </ligand>
</feature>
<dbReference type="GO" id="GO:0046872">
    <property type="term" value="F:metal ion binding"/>
    <property type="evidence" value="ECO:0007669"/>
    <property type="project" value="UniProtKB-KW"/>
</dbReference>
<reference evidence="10 11" key="1">
    <citation type="submission" date="2019-08" db="EMBL/GenBank/DDBJ databases">
        <authorList>
            <person name="Guy L."/>
        </authorList>
    </citation>
    <scope>NUCLEOTIDE SEQUENCE [LARGE SCALE GENOMIC DNA]</scope>
    <source>
        <strain evidence="10 11">SGT-108</strain>
    </source>
</reference>
<dbReference type="AlphaFoldDB" id="A0A5E4PCY2"/>
<dbReference type="UniPathway" id="UPA00232"/>
<protein>
    <recommendedName>
        <fullName evidence="9">3-demethoxyubiquinol 3-hydroxylase</fullName>
        <shortName evidence="9">DMQ hydroxylase</shortName>
        <ecNumber evidence="9">1.14.99.60</ecNumber>
    </recommendedName>
    <alternativeName>
        <fullName evidence="9">2-nonaprenyl-3-methyl-6-methoxy-1,4-benzoquinol hydroxylase</fullName>
    </alternativeName>
</protein>
<evidence type="ECO:0000256" key="2">
    <source>
        <dbReference type="ARBA" id="ARBA00022475"/>
    </source>
</evidence>
<feature type="binding site" evidence="9">
    <location>
        <position position="181"/>
    </location>
    <ligand>
        <name>Fe cation</name>
        <dbReference type="ChEBI" id="CHEBI:24875"/>
        <label>2</label>
    </ligand>
</feature>
<organism evidence="10 11">
    <name type="scientific">Aquicella siphonis</name>
    <dbReference type="NCBI Taxonomy" id="254247"/>
    <lineage>
        <taxon>Bacteria</taxon>
        <taxon>Pseudomonadati</taxon>
        <taxon>Pseudomonadota</taxon>
        <taxon>Gammaproteobacteria</taxon>
        <taxon>Legionellales</taxon>
        <taxon>Coxiellaceae</taxon>
        <taxon>Aquicella</taxon>
    </lineage>
</organism>
<dbReference type="NCBIfam" id="NF033656">
    <property type="entry name" value="DMQ_monoox_COQ7"/>
    <property type="match status" value="1"/>
</dbReference>
<comment type="pathway">
    <text evidence="1 9">Cofactor biosynthesis; ubiquinone biosynthesis.</text>
</comment>
<dbReference type="InterPro" id="IPR011566">
    <property type="entry name" value="Ubq_synth_Coq7"/>
</dbReference>
<evidence type="ECO:0000256" key="3">
    <source>
        <dbReference type="ARBA" id="ARBA00022688"/>
    </source>
</evidence>
<keyword evidence="7 9" id="KW-0503">Monooxygenase</keyword>
<evidence type="ECO:0000313" key="11">
    <source>
        <dbReference type="Proteomes" id="UP000324194"/>
    </source>
</evidence>
<keyword evidence="3 9" id="KW-0831">Ubiquinone biosynthesis</keyword>
<feature type="binding site" evidence="9">
    <location>
        <position position="94"/>
    </location>
    <ligand>
        <name>Fe cation</name>
        <dbReference type="ChEBI" id="CHEBI:24875"/>
        <label>2</label>
    </ligand>
</feature>
<sequence>MNSQRYYSFLDRLCLGFDQAVRALTDTVKTTGADYPGKELPEPSLSDNERRHAAALMRINHAGEICAQALYHGQGVVSRSQEVQEKMHLAATEEGDHLAWCKQRLDELGSHPSYLNPVWYLGSFCIGMTAGMVGDKWSLGFVAETERQVIRHLEGHLNALPSKDQRSYVILQQMEADEARHRDEAVALGARDLPGPVRHIMALTSKIMVKTAFWI</sequence>
<dbReference type="InterPro" id="IPR009078">
    <property type="entry name" value="Ferritin-like_SF"/>
</dbReference>
<feature type="binding site" evidence="9">
    <location>
        <position position="146"/>
    </location>
    <ligand>
        <name>Fe cation</name>
        <dbReference type="ChEBI" id="CHEBI:24875"/>
        <label>2</label>
    </ligand>
</feature>
<keyword evidence="6 9" id="KW-0408">Iron</keyword>
<feature type="binding site" evidence="9">
    <location>
        <position position="97"/>
    </location>
    <ligand>
        <name>Fe cation</name>
        <dbReference type="ChEBI" id="CHEBI:24875"/>
        <label>1</label>
    </ligand>
</feature>
<keyword evidence="2 9" id="KW-1003">Cell membrane</keyword>
<dbReference type="InterPro" id="IPR012347">
    <property type="entry name" value="Ferritin-like"/>
</dbReference>
<dbReference type="GO" id="GO:0006744">
    <property type="term" value="P:ubiquinone biosynthetic process"/>
    <property type="evidence" value="ECO:0007669"/>
    <property type="project" value="UniProtKB-UniRule"/>
</dbReference>